<proteinExistence type="predicted"/>
<evidence type="ECO:0000313" key="1">
    <source>
        <dbReference type="EMBL" id="SVC06056.1"/>
    </source>
</evidence>
<name>A0A382J2D2_9ZZZZ</name>
<feature type="non-terminal residue" evidence="1">
    <location>
        <position position="31"/>
    </location>
</feature>
<accession>A0A382J2D2</accession>
<organism evidence="1">
    <name type="scientific">marine metagenome</name>
    <dbReference type="NCBI Taxonomy" id="408172"/>
    <lineage>
        <taxon>unclassified sequences</taxon>
        <taxon>metagenomes</taxon>
        <taxon>ecological metagenomes</taxon>
    </lineage>
</organism>
<dbReference type="AlphaFoldDB" id="A0A382J2D2"/>
<sequence>RRVWRGVIWVHSATTAGATPSRFKSGCLKML</sequence>
<protein>
    <submittedName>
        <fullName evidence="1">Uncharacterized protein</fullName>
    </submittedName>
</protein>
<gene>
    <name evidence="1" type="ORF">METZ01_LOCUS258910</name>
</gene>
<reference evidence="1" key="1">
    <citation type="submission" date="2018-05" db="EMBL/GenBank/DDBJ databases">
        <authorList>
            <person name="Lanie J.A."/>
            <person name="Ng W.-L."/>
            <person name="Kazmierczak K.M."/>
            <person name="Andrzejewski T.M."/>
            <person name="Davidsen T.M."/>
            <person name="Wayne K.J."/>
            <person name="Tettelin H."/>
            <person name="Glass J.I."/>
            <person name="Rusch D."/>
            <person name="Podicherti R."/>
            <person name="Tsui H.-C.T."/>
            <person name="Winkler M.E."/>
        </authorList>
    </citation>
    <scope>NUCLEOTIDE SEQUENCE</scope>
</reference>
<dbReference type="EMBL" id="UINC01071281">
    <property type="protein sequence ID" value="SVC06056.1"/>
    <property type="molecule type" value="Genomic_DNA"/>
</dbReference>
<feature type="non-terminal residue" evidence="1">
    <location>
        <position position="1"/>
    </location>
</feature>